<organism evidence="1">
    <name type="scientific">marine sediment metagenome</name>
    <dbReference type="NCBI Taxonomy" id="412755"/>
    <lineage>
        <taxon>unclassified sequences</taxon>
        <taxon>metagenomes</taxon>
        <taxon>ecological metagenomes</taxon>
    </lineage>
</organism>
<sequence length="75" mass="8764">MRYIFAWYHAKPIILFIIEQIDKHTYITSRTLRTLIVNHFKLQTIETPQAIANIIGKTTADLIALGVIEKYSRFT</sequence>
<reference evidence="1" key="1">
    <citation type="journal article" date="2014" name="Front. Microbiol.">
        <title>High frequency of phylogenetically diverse reductive dehalogenase-homologous genes in deep subseafloor sedimentary metagenomes.</title>
        <authorList>
            <person name="Kawai M."/>
            <person name="Futagami T."/>
            <person name="Toyoda A."/>
            <person name="Takaki Y."/>
            <person name="Nishi S."/>
            <person name="Hori S."/>
            <person name="Arai W."/>
            <person name="Tsubouchi T."/>
            <person name="Morono Y."/>
            <person name="Uchiyama I."/>
            <person name="Ito T."/>
            <person name="Fujiyama A."/>
            <person name="Inagaki F."/>
            <person name="Takami H."/>
        </authorList>
    </citation>
    <scope>NUCLEOTIDE SEQUENCE</scope>
    <source>
        <strain evidence="1">Expedition CK06-06</strain>
    </source>
</reference>
<accession>X0YR15</accession>
<dbReference type="AlphaFoldDB" id="X0YR15"/>
<dbReference type="EMBL" id="BARS01055825">
    <property type="protein sequence ID" value="GAG49307.1"/>
    <property type="molecule type" value="Genomic_DNA"/>
</dbReference>
<protein>
    <submittedName>
        <fullName evidence="1">Uncharacterized protein</fullName>
    </submittedName>
</protein>
<proteinExistence type="predicted"/>
<evidence type="ECO:0000313" key="1">
    <source>
        <dbReference type="EMBL" id="GAG49307.1"/>
    </source>
</evidence>
<comment type="caution">
    <text evidence="1">The sequence shown here is derived from an EMBL/GenBank/DDBJ whole genome shotgun (WGS) entry which is preliminary data.</text>
</comment>
<gene>
    <name evidence="1" type="ORF">S01H1_82361</name>
</gene>
<feature type="non-terminal residue" evidence="1">
    <location>
        <position position="75"/>
    </location>
</feature>
<name>X0YR15_9ZZZZ</name>